<comment type="caution">
    <text evidence="4">The sequence shown here is derived from an EMBL/GenBank/DDBJ whole genome shotgun (WGS) entry which is preliminary data.</text>
</comment>
<keyword evidence="5" id="KW-1185">Reference proteome</keyword>
<feature type="chain" id="PRO_5002095767" description="Protein sleepless" evidence="3">
    <location>
        <begin position="25"/>
        <end position="186"/>
    </location>
</feature>
<feature type="signal peptide" evidence="3">
    <location>
        <begin position="1"/>
        <end position="24"/>
    </location>
</feature>
<evidence type="ECO:0000313" key="5">
    <source>
        <dbReference type="Proteomes" id="UP000031036"/>
    </source>
</evidence>
<dbReference type="GO" id="GO:0030431">
    <property type="term" value="P:sleep"/>
    <property type="evidence" value="ECO:0007669"/>
    <property type="project" value="InterPro"/>
</dbReference>
<proteinExistence type="predicted"/>
<organism evidence="4 5">
    <name type="scientific">Toxocara canis</name>
    <name type="common">Canine roundworm</name>
    <dbReference type="NCBI Taxonomy" id="6265"/>
    <lineage>
        <taxon>Eukaryota</taxon>
        <taxon>Metazoa</taxon>
        <taxon>Ecdysozoa</taxon>
        <taxon>Nematoda</taxon>
        <taxon>Chromadorea</taxon>
        <taxon>Rhabditida</taxon>
        <taxon>Spirurina</taxon>
        <taxon>Ascaridomorpha</taxon>
        <taxon>Ascaridoidea</taxon>
        <taxon>Toxocaridae</taxon>
        <taxon>Toxocara</taxon>
    </lineage>
</organism>
<gene>
    <name evidence="4" type="ORF">Tcan_08918</name>
</gene>
<name>A0A0B2W4B8_TOXCA</name>
<dbReference type="Proteomes" id="UP000031036">
    <property type="component" value="Unassembled WGS sequence"/>
</dbReference>
<dbReference type="AlphaFoldDB" id="A0A0B2W4B8"/>
<sequence>MIYRNRVLFLALSLAVLLPISCRCHTANASAPKSVMSINRTGVLCYMCMSKNIPAISKSILEKSANIPKDVQLDSCDDPFEFRSAIVEPCSSVCLKVVSENEGLRIVLRGCLTTIYPQLSSDHLESNSDDFSECDIKKQQTGEVGEIVTQTCLCTPSFCNSSPVISYDIFTTCTFMFIVALTIRSM</sequence>
<evidence type="ECO:0000256" key="3">
    <source>
        <dbReference type="SAM" id="SignalP"/>
    </source>
</evidence>
<accession>A0A0B2W4B8</accession>
<protein>
    <recommendedName>
        <fullName evidence="6">Protein sleepless</fullName>
    </recommendedName>
</protein>
<keyword evidence="2" id="KW-0325">Glycoprotein</keyword>
<keyword evidence="1 3" id="KW-0732">Signal</keyword>
<dbReference type="Pfam" id="PF17064">
    <property type="entry name" value="QVR"/>
    <property type="match status" value="1"/>
</dbReference>
<evidence type="ECO:0000256" key="2">
    <source>
        <dbReference type="ARBA" id="ARBA00023180"/>
    </source>
</evidence>
<evidence type="ECO:0008006" key="6">
    <source>
        <dbReference type="Google" id="ProtNLM"/>
    </source>
</evidence>
<reference evidence="4 5" key="1">
    <citation type="submission" date="2014-11" db="EMBL/GenBank/DDBJ databases">
        <title>Genetic blueprint of the zoonotic pathogen Toxocara canis.</title>
        <authorList>
            <person name="Zhu X.-Q."/>
            <person name="Korhonen P.K."/>
            <person name="Cai H."/>
            <person name="Young N.D."/>
            <person name="Nejsum P."/>
            <person name="von Samson-Himmelstjerna G."/>
            <person name="Boag P.R."/>
            <person name="Tan P."/>
            <person name="Li Q."/>
            <person name="Min J."/>
            <person name="Yang Y."/>
            <person name="Wang X."/>
            <person name="Fang X."/>
            <person name="Hall R.S."/>
            <person name="Hofmann A."/>
            <person name="Sternberg P.W."/>
            <person name="Jex A.R."/>
            <person name="Gasser R.B."/>
        </authorList>
    </citation>
    <scope>NUCLEOTIDE SEQUENCE [LARGE SCALE GENOMIC DNA]</scope>
    <source>
        <strain evidence="4">PN_DK_2014</strain>
    </source>
</reference>
<dbReference type="EMBL" id="JPKZ01000272">
    <property type="protein sequence ID" value="KHN88065.1"/>
    <property type="molecule type" value="Genomic_DNA"/>
</dbReference>
<evidence type="ECO:0000256" key="1">
    <source>
        <dbReference type="ARBA" id="ARBA00022729"/>
    </source>
</evidence>
<dbReference type="OrthoDB" id="5820572at2759"/>
<evidence type="ECO:0000313" key="4">
    <source>
        <dbReference type="EMBL" id="KHN88065.1"/>
    </source>
</evidence>
<dbReference type="GO" id="GO:0032222">
    <property type="term" value="P:regulation of synaptic transmission, cholinergic"/>
    <property type="evidence" value="ECO:0007669"/>
    <property type="project" value="InterPro"/>
</dbReference>
<dbReference type="InterPro" id="IPR031424">
    <property type="entry name" value="QVR-like"/>
</dbReference>